<keyword evidence="9" id="KW-1185">Reference proteome</keyword>
<keyword evidence="5" id="KW-0175">Coiled coil</keyword>
<evidence type="ECO:0000256" key="4">
    <source>
        <dbReference type="ARBA" id="ARBA00023136"/>
    </source>
</evidence>
<evidence type="ECO:0000259" key="7">
    <source>
        <dbReference type="Pfam" id="PF06305"/>
    </source>
</evidence>
<dbReference type="Proteomes" id="UP001597353">
    <property type="component" value="Unassembled WGS sequence"/>
</dbReference>
<evidence type="ECO:0000313" key="8">
    <source>
        <dbReference type="EMBL" id="MFD1912837.1"/>
    </source>
</evidence>
<proteinExistence type="predicted"/>
<evidence type="ECO:0000256" key="1">
    <source>
        <dbReference type="ARBA" id="ARBA00022475"/>
    </source>
</evidence>
<dbReference type="EMBL" id="JBHUGH010000009">
    <property type="protein sequence ID" value="MFD1912837.1"/>
    <property type="molecule type" value="Genomic_DNA"/>
</dbReference>
<gene>
    <name evidence="8" type="ORF">ACFSGJ_11515</name>
</gene>
<keyword evidence="4 6" id="KW-0472">Membrane</keyword>
<keyword evidence="2 6" id="KW-0812">Transmembrane</keyword>
<keyword evidence="1" id="KW-1003">Cell membrane</keyword>
<evidence type="ECO:0000256" key="6">
    <source>
        <dbReference type="SAM" id="Phobius"/>
    </source>
</evidence>
<keyword evidence="3 6" id="KW-1133">Transmembrane helix</keyword>
<reference evidence="9" key="1">
    <citation type="journal article" date="2019" name="Int. J. Syst. Evol. Microbiol.">
        <title>The Global Catalogue of Microorganisms (GCM) 10K type strain sequencing project: providing services to taxonomists for standard genome sequencing and annotation.</title>
        <authorList>
            <consortium name="The Broad Institute Genomics Platform"/>
            <consortium name="The Broad Institute Genome Sequencing Center for Infectious Disease"/>
            <person name="Wu L."/>
            <person name="Ma J."/>
        </authorList>
    </citation>
    <scope>NUCLEOTIDE SEQUENCE [LARGE SCALE GENOMIC DNA]</scope>
    <source>
        <strain evidence="9">CGMCC 4.7242</strain>
    </source>
</reference>
<feature type="transmembrane region" description="Helical" evidence="6">
    <location>
        <begin position="48"/>
        <end position="68"/>
    </location>
</feature>
<sequence>MRYLKYAFLILLAVVLLTVALANRGPVTLQLLPDDLAGLAGGNWMVELPLFIVILGGVLAGLLIGFIWEWLREYRIRSEAARAQRRLSRLEAEMAQIREKGAEPGDDVLALLEDGGRAR</sequence>
<dbReference type="RefSeq" id="WP_390261670.1">
    <property type="nucleotide sequence ID" value="NZ_JBHUGH010000009.1"/>
</dbReference>
<dbReference type="InterPro" id="IPR010445">
    <property type="entry name" value="LapA_dom"/>
</dbReference>
<dbReference type="Pfam" id="PF06305">
    <property type="entry name" value="LapA_dom"/>
    <property type="match status" value="1"/>
</dbReference>
<name>A0ABW4S758_9RHOB</name>
<comment type="caution">
    <text evidence="8">The sequence shown here is derived from an EMBL/GenBank/DDBJ whole genome shotgun (WGS) entry which is preliminary data.</text>
</comment>
<evidence type="ECO:0000313" key="9">
    <source>
        <dbReference type="Proteomes" id="UP001597353"/>
    </source>
</evidence>
<evidence type="ECO:0000256" key="5">
    <source>
        <dbReference type="SAM" id="Coils"/>
    </source>
</evidence>
<organism evidence="8 9">
    <name type="scientific">Halodurantibacterium flavum</name>
    <dbReference type="NCBI Taxonomy" id="1382802"/>
    <lineage>
        <taxon>Bacteria</taxon>
        <taxon>Pseudomonadati</taxon>
        <taxon>Pseudomonadota</taxon>
        <taxon>Alphaproteobacteria</taxon>
        <taxon>Rhodobacterales</taxon>
        <taxon>Paracoccaceae</taxon>
        <taxon>Halodurantibacterium</taxon>
    </lineage>
</organism>
<evidence type="ECO:0000256" key="3">
    <source>
        <dbReference type="ARBA" id="ARBA00022989"/>
    </source>
</evidence>
<protein>
    <submittedName>
        <fullName evidence="8">Lipopolysaccharide assembly LapA domain-containing protein</fullName>
    </submittedName>
</protein>
<evidence type="ECO:0000256" key="2">
    <source>
        <dbReference type="ARBA" id="ARBA00022692"/>
    </source>
</evidence>
<feature type="coiled-coil region" evidence="5">
    <location>
        <begin position="73"/>
        <end position="100"/>
    </location>
</feature>
<feature type="domain" description="Lipopolysaccharide assembly protein A" evidence="7">
    <location>
        <begin position="23"/>
        <end position="94"/>
    </location>
</feature>
<accession>A0ABW4S758</accession>